<dbReference type="GO" id="GO:0046100">
    <property type="term" value="P:hypoxanthine metabolic process"/>
    <property type="evidence" value="ECO:0007669"/>
    <property type="project" value="TreeGrafter"/>
</dbReference>
<keyword evidence="5" id="KW-1185">Reference proteome</keyword>
<dbReference type="RefSeq" id="WP_125972899.1">
    <property type="nucleotide sequence ID" value="NZ_CP034433.1"/>
</dbReference>
<comment type="catalytic activity">
    <reaction evidence="1">
        <text>GMP + diphosphate = guanine + 5-phospho-alpha-D-ribose 1-diphosphate</text>
        <dbReference type="Rhea" id="RHEA:25424"/>
        <dbReference type="ChEBI" id="CHEBI:16235"/>
        <dbReference type="ChEBI" id="CHEBI:33019"/>
        <dbReference type="ChEBI" id="CHEBI:58017"/>
        <dbReference type="ChEBI" id="CHEBI:58115"/>
        <dbReference type="EC" id="2.4.2.8"/>
    </reaction>
    <physiologicalReaction direction="right-to-left" evidence="1">
        <dbReference type="Rhea" id="RHEA:25426"/>
    </physiologicalReaction>
</comment>
<dbReference type="GO" id="GO:0004422">
    <property type="term" value="F:hypoxanthine phosphoribosyltransferase activity"/>
    <property type="evidence" value="ECO:0007669"/>
    <property type="project" value="TreeGrafter"/>
</dbReference>
<dbReference type="GO" id="GO:0000287">
    <property type="term" value="F:magnesium ion binding"/>
    <property type="evidence" value="ECO:0007669"/>
    <property type="project" value="TreeGrafter"/>
</dbReference>
<keyword evidence="4" id="KW-0328">Glycosyltransferase</keyword>
<keyword evidence="4" id="KW-0808">Transferase</keyword>
<evidence type="ECO:0000256" key="1">
    <source>
        <dbReference type="ARBA" id="ARBA00048811"/>
    </source>
</evidence>
<dbReference type="CDD" id="cd06223">
    <property type="entry name" value="PRTases_typeI"/>
    <property type="match status" value="1"/>
</dbReference>
<dbReference type="OrthoDB" id="9802824at2"/>
<dbReference type="EMBL" id="CP034433">
    <property type="protein sequence ID" value="AZN36325.1"/>
    <property type="molecule type" value="Genomic_DNA"/>
</dbReference>
<evidence type="ECO:0000313" key="5">
    <source>
        <dbReference type="Proteomes" id="UP000282438"/>
    </source>
</evidence>
<sequence length="184" mass="20489">MTLELPEAQTIIDNSDCLHSDAEVLAALDRMAVAMTADLQYANPIVYTVMNGGLIVSGHLLPRLRFPLEVSYMHATRYRKETSGGVLDWKVKPQESMKGRVVVIVDDILDEGHTLAAILEYCLEQGAKEVRVAVLIDKKHDRKAAGVTADYVGLEVEDRFLFGCGMDYQGYWRNTLAIYAVHGM</sequence>
<dbReference type="InterPro" id="IPR000836">
    <property type="entry name" value="PRTase_dom"/>
</dbReference>
<dbReference type="InterPro" id="IPR050408">
    <property type="entry name" value="HGPRT"/>
</dbReference>
<dbReference type="Pfam" id="PF00156">
    <property type="entry name" value="Pribosyltran"/>
    <property type="match status" value="1"/>
</dbReference>
<gene>
    <name evidence="4" type="ORF">EJO50_07375</name>
</gene>
<organism evidence="4 5">
    <name type="scientific">Iodobacter ciconiae</name>
    <dbReference type="NCBI Taxonomy" id="2496266"/>
    <lineage>
        <taxon>Bacteria</taxon>
        <taxon>Pseudomonadati</taxon>
        <taxon>Pseudomonadota</taxon>
        <taxon>Betaproteobacteria</taxon>
        <taxon>Neisseriales</taxon>
        <taxon>Chitinibacteraceae</taxon>
        <taxon>Iodobacter</taxon>
    </lineage>
</organism>
<comment type="catalytic activity">
    <reaction evidence="2">
        <text>IMP + diphosphate = hypoxanthine + 5-phospho-alpha-D-ribose 1-diphosphate</text>
        <dbReference type="Rhea" id="RHEA:17973"/>
        <dbReference type="ChEBI" id="CHEBI:17368"/>
        <dbReference type="ChEBI" id="CHEBI:33019"/>
        <dbReference type="ChEBI" id="CHEBI:58017"/>
        <dbReference type="ChEBI" id="CHEBI:58053"/>
        <dbReference type="EC" id="2.4.2.8"/>
    </reaction>
    <physiologicalReaction direction="right-to-left" evidence="2">
        <dbReference type="Rhea" id="RHEA:17975"/>
    </physiologicalReaction>
</comment>
<dbReference type="InterPro" id="IPR029057">
    <property type="entry name" value="PRTase-like"/>
</dbReference>
<dbReference type="Gene3D" id="3.40.50.2020">
    <property type="match status" value="1"/>
</dbReference>
<dbReference type="GO" id="GO:0006178">
    <property type="term" value="P:guanine salvage"/>
    <property type="evidence" value="ECO:0007669"/>
    <property type="project" value="TreeGrafter"/>
</dbReference>
<dbReference type="KEGG" id="iod:EJO50_07375"/>
<dbReference type="PANTHER" id="PTHR43340:SF1">
    <property type="entry name" value="HYPOXANTHINE PHOSPHORIBOSYLTRANSFERASE"/>
    <property type="match status" value="1"/>
</dbReference>
<dbReference type="Proteomes" id="UP000282438">
    <property type="component" value="Chromosome"/>
</dbReference>
<reference evidence="4 5" key="1">
    <citation type="submission" date="2018-12" db="EMBL/GenBank/DDBJ databases">
        <title>Complete genome sequence of Iodobacter sp. H11R3.</title>
        <authorList>
            <person name="Bae J.-W."/>
        </authorList>
    </citation>
    <scope>NUCLEOTIDE SEQUENCE [LARGE SCALE GENOMIC DNA]</scope>
    <source>
        <strain evidence="4 5">H11R3</strain>
    </source>
</reference>
<dbReference type="AlphaFoldDB" id="A0A3S8ZSC9"/>
<evidence type="ECO:0000259" key="3">
    <source>
        <dbReference type="Pfam" id="PF00156"/>
    </source>
</evidence>
<dbReference type="GO" id="GO:0032263">
    <property type="term" value="P:GMP salvage"/>
    <property type="evidence" value="ECO:0007669"/>
    <property type="project" value="TreeGrafter"/>
</dbReference>
<dbReference type="GO" id="GO:0032264">
    <property type="term" value="P:IMP salvage"/>
    <property type="evidence" value="ECO:0007669"/>
    <property type="project" value="TreeGrafter"/>
</dbReference>
<name>A0A3S8ZSC9_9NEIS</name>
<dbReference type="SUPFAM" id="SSF53271">
    <property type="entry name" value="PRTase-like"/>
    <property type="match status" value="1"/>
</dbReference>
<dbReference type="NCBIfam" id="NF006605">
    <property type="entry name" value="PRK09162.1"/>
    <property type="match status" value="1"/>
</dbReference>
<dbReference type="GO" id="GO:0005829">
    <property type="term" value="C:cytosol"/>
    <property type="evidence" value="ECO:0007669"/>
    <property type="project" value="TreeGrafter"/>
</dbReference>
<dbReference type="EC" id="2.4.2.8" evidence="4"/>
<accession>A0A3S8ZSC9</accession>
<feature type="domain" description="Phosphoribosyltransferase" evidence="3">
    <location>
        <begin position="21"/>
        <end position="169"/>
    </location>
</feature>
<proteinExistence type="predicted"/>
<evidence type="ECO:0000313" key="4">
    <source>
        <dbReference type="EMBL" id="AZN36325.1"/>
    </source>
</evidence>
<dbReference type="GO" id="GO:0052657">
    <property type="term" value="F:guanine phosphoribosyltransferase activity"/>
    <property type="evidence" value="ECO:0007669"/>
    <property type="project" value="RHEA"/>
</dbReference>
<dbReference type="PANTHER" id="PTHR43340">
    <property type="entry name" value="HYPOXANTHINE-GUANINE PHOSPHORIBOSYLTRANSFERASE"/>
    <property type="match status" value="1"/>
</dbReference>
<evidence type="ECO:0000256" key="2">
    <source>
        <dbReference type="ARBA" id="ARBA00049402"/>
    </source>
</evidence>
<protein>
    <submittedName>
        <fullName evidence="4">Hypoxanthine-guanine phosphoribosyltransferase</fullName>
        <ecNumber evidence="4">2.4.2.8</ecNumber>
    </submittedName>
</protein>